<feature type="signal peptide" evidence="3">
    <location>
        <begin position="1"/>
        <end position="19"/>
    </location>
</feature>
<proteinExistence type="predicted"/>
<keyword evidence="1" id="KW-0880">Kelch repeat</keyword>
<evidence type="ECO:0000313" key="4">
    <source>
        <dbReference type="EMBL" id="KFI19146.1"/>
    </source>
</evidence>
<dbReference type="EMBL" id="JPGN01000062">
    <property type="protein sequence ID" value="KFI19146.1"/>
    <property type="molecule type" value="Genomic_DNA"/>
</dbReference>
<dbReference type="HOGENOM" id="CLU_679069_0_0_6"/>
<dbReference type="PANTHER" id="PTHR46228:SF2">
    <property type="entry name" value="KELCH REPEAT PROTEIN (AFU_ORTHOLOGUE AFUA_4G14350)"/>
    <property type="match status" value="1"/>
</dbReference>
<evidence type="ECO:0000256" key="2">
    <source>
        <dbReference type="ARBA" id="ARBA00022737"/>
    </source>
</evidence>
<sequence>MYRLSIYATLMLMGFATQAGTWIEIPDSHMRQVCPSELVKPSTKDCAAVIESWSGGAFDPVGNRMLLMGGGHGGYYGNELYAFDLDTEKWTRLTDPTIPTADAKTVCYSTWDGGLTPTARHTYNHLAWIDHLSELFLFGGGTSCWNGGTLQDSWTFNPITRSWKLKKRTSPVGDNYVQIIYDPESREVYAKNSSRVQQALFSFNFFTNKWTKKISGIDLDMLFRTGTLDTKRHQIWFVGDGTVNTLLLHPPFTLAAIPTKGGDAIVNTRSPGVAYDPVGDQIVAWCGRAPKCRGAQTNEVYILDPAKLTWRVDIPSGEGPTPNKSSAGTFGRWRYAPKNDVFVAINNVDDNVWLYQPDRQPLSAEARKNARPSK</sequence>
<dbReference type="AlphaFoldDB" id="A0A0E2Z1Q9"/>
<reference evidence="4 5" key="1">
    <citation type="submission" date="2014-07" db="EMBL/GenBank/DDBJ databases">
        <title>Comparative analysis of Nitrosococcus oceani genome inventories of strains from Pacific and Atlantic gyres.</title>
        <authorList>
            <person name="Lim C.K."/>
            <person name="Wang L."/>
            <person name="Sayavedra-Soto L.A."/>
            <person name="Klotz M.G."/>
        </authorList>
    </citation>
    <scope>NUCLEOTIDE SEQUENCE [LARGE SCALE GENOMIC DNA]</scope>
    <source>
        <strain evidence="4 5">C-27</strain>
    </source>
</reference>
<dbReference type="Gene3D" id="2.120.10.80">
    <property type="entry name" value="Kelch-type beta propeller"/>
    <property type="match status" value="1"/>
</dbReference>
<evidence type="ECO:0000256" key="1">
    <source>
        <dbReference type="ARBA" id="ARBA00022441"/>
    </source>
</evidence>
<keyword evidence="3" id="KW-0732">Signal</keyword>
<evidence type="ECO:0000256" key="3">
    <source>
        <dbReference type="SAM" id="SignalP"/>
    </source>
</evidence>
<gene>
    <name evidence="4" type="ORF">IB75_10515</name>
</gene>
<dbReference type="Proteomes" id="UP000028839">
    <property type="component" value="Unassembled WGS sequence"/>
</dbReference>
<organism evidence="4 5">
    <name type="scientific">Nitrosococcus oceani C-27</name>
    <dbReference type="NCBI Taxonomy" id="314279"/>
    <lineage>
        <taxon>Bacteria</taxon>
        <taxon>Pseudomonadati</taxon>
        <taxon>Pseudomonadota</taxon>
        <taxon>Gammaproteobacteria</taxon>
        <taxon>Chromatiales</taxon>
        <taxon>Chromatiaceae</taxon>
        <taxon>Nitrosococcus</taxon>
    </lineage>
</organism>
<feature type="chain" id="PRO_5002408080" evidence="3">
    <location>
        <begin position="20"/>
        <end position="374"/>
    </location>
</feature>
<dbReference type="OrthoDB" id="6374704at2"/>
<dbReference type="SUPFAM" id="SSF117281">
    <property type="entry name" value="Kelch motif"/>
    <property type="match status" value="1"/>
</dbReference>
<dbReference type="InterPro" id="IPR015915">
    <property type="entry name" value="Kelch-typ_b-propeller"/>
</dbReference>
<name>A0A0E2Z1Q9_9GAMM</name>
<keyword evidence="2" id="KW-0677">Repeat</keyword>
<evidence type="ECO:0000313" key="5">
    <source>
        <dbReference type="Proteomes" id="UP000028839"/>
    </source>
</evidence>
<protein>
    <submittedName>
        <fullName evidence="4">Galactose oxidase</fullName>
    </submittedName>
</protein>
<comment type="caution">
    <text evidence="4">The sequence shown here is derived from an EMBL/GenBank/DDBJ whole genome shotgun (WGS) entry which is preliminary data.</text>
</comment>
<dbReference type="PANTHER" id="PTHR46228">
    <property type="entry name" value="KELCH DOMAIN-CONTAINING PROTEIN"/>
    <property type="match status" value="1"/>
</dbReference>
<accession>A0A0E2Z1Q9</accession>